<dbReference type="Gene3D" id="3.40.50.300">
    <property type="entry name" value="P-loop containing nucleotide triphosphate hydrolases"/>
    <property type="match status" value="1"/>
</dbReference>
<comment type="function">
    <text evidence="6">The small GTPases Rab are key regulators in vesicle trafficking.</text>
</comment>
<dbReference type="GO" id="GO:0005764">
    <property type="term" value="C:lysosome"/>
    <property type="evidence" value="ECO:0007669"/>
    <property type="project" value="TreeGrafter"/>
</dbReference>
<dbReference type="PRINTS" id="PR00449">
    <property type="entry name" value="RASTRNSFRMNG"/>
</dbReference>
<organism evidence="7 8">
    <name type="scientific">Tritrichomonas foetus</name>
    <dbReference type="NCBI Taxonomy" id="1144522"/>
    <lineage>
        <taxon>Eukaryota</taxon>
        <taxon>Metamonada</taxon>
        <taxon>Parabasalia</taxon>
        <taxon>Tritrichomonadida</taxon>
        <taxon>Tritrichomonadidae</taxon>
        <taxon>Tritrichomonas</taxon>
    </lineage>
</organism>
<dbReference type="GO" id="GO:0045335">
    <property type="term" value="C:phagocytic vesicle"/>
    <property type="evidence" value="ECO:0007669"/>
    <property type="project" value="TreeGrafter"/>
</dbReference>
<dbReference type="PROSITE" id="PS51421">
    <property type="entry name" value="RAS"/>
    <property type="match status" value="1"/>
</dbReference>
<dbReference type="GO" id="GO:0005770">
    <property type="term" value="C:late endosome"/>
    <property type="evidence" value="ECO:0007669"/>
    <property type="project" value="TreeGrafter"/>
</dbReference>
<dbReference type="PANTHER" id="PTHR47981">
    <property type="entry name" value="RAB FAMILY"/>
    <property type="match status" value="1"/>
</dbReference>
<dbReference type="EMBL" id="MLAK01000660">
    <property type="protein sequence ID" value="OHT08745.1"/>
    <property type="molecule type" value="Genomic_DNA"/>
</dbReference>
<dbReference type="CDD" id="cd04107">
    <property type="entry name" value="Rab32_Rab38"/>
    <property type="match status" value="1"/>
</dbReference>
<dbReference type="SMART" id="SM00174">
    <property type="entry name" value="RHO"/>
    <property type="match status" value="1"/>
</dbReference>
<dbReference type="GO" id="GO:0003924">
    <property type="term" value="F:GTPase activity"/>
    <property type="evidence" value="ECO:0007669"/>
    <property type="project" value="UniProtKB-UniRule"/>
</dbReference>
<dbReference type="SUPFAM" id="SSF52540">
    <property type="entry name" value="P-loop containing nucleoside triphosphate hydrolases"/>
    <property type="match status" value="1"/>
</dbReference>
<dbReference type="PANTHER" id="PTHR47981:SF39">
    <property type="entry name" value="RAS-RELATED PROTEIN RAB"/>
    <property type="match status" value="1"/>
</dbReference>
<dbReference type="GO" id="GO:0090385">
    <property type="term" value="P:phagosome-lysosome fusion"/>
    <property type="evidence" value="ECO:0007669"/>
    <property type="project" value="TreeGrafter"/>
</dbReference>
<evidence type="ECO:0000256" key="5">
    <source>
        <dbReference type="ARBA" id="ARBA00023289"/>
    </source>
</evidence>
<dbReference type="AlphaFoldDB" id="A0A1J4KBF4"/>
<dbReference type="InterPro" id="IPR005225">
    <property type="entry name" value="Small_GTP-bd"/>
</dbReference>
<keyword evidence="8" id="KW-1185">Reference proteome</keyword>
<dbReference type="SMART" id="SM00173">
    <property type="entry name" value="RAS"/>
    <property type="match status" value="1"/>
</dbReference>
<dbReference type="SMART" id="SM00175">
    <property type="entry name" value="RAB"/>
    <property type="match status" value="1"/>
</dbReference>
<comment type="caution">
    <text evidence="7">The sequence shown here is derived from an EMBL/GenBank/DDBJ whole genome shotgun (WGS) entry which is preliminary data.</text>
</comment>
<evidence type="ECO:0000256" key="4">
    <source>
        <dbReference type="ARBA" id="ARBA00023288"/>
    </source>
</evidence>
<dbReference type="PROSITE" id="PS51419">
    <property type="entry name" value="RAB"/>
    <property type="match status" value="1"/>
</dbReference>
<dbReference type="GO" id="GO:0005525">
    <property type="term" value="F:GTP binding"/>
    <property type="evidence" value="ECO:0007669"/>
    <property type="project" value="UniProtKB-UniRule"/>
</dbReference>
<dbReference type="GeneID" id="94826843"/>
<comment type="similarity">
    <text evidence="1 6">Belongs to the small GTPase superfamily. Rab family.</text>
</comment>
<dbReference type="FunFam" id="3.40.50.300:FF:002133">
    <property type="entry name" value="Ras family protein"/>
    <property type="match status" value="1"/>
</dbReference>
<gene>
    <name evidence="7" type="primary">RAB32</name>
    <name evidence="7" type="ORF">TRFO_04863</name>
</gene>
<keyword evidence="2 6" id="KW-0547">Nucleotide-binding</keyword>
<keyword evidence="5 6" id="KW-0636">Prenylation</keyword>
<dbReference type="InterPro" id="IPR030697">
    <property type="entry name" value="Rab29/Rab38/Rab32"/>
</dbReference>
<dbReference type="Proteomes" id="UP000179807">
    <property type="component" value="Unassembled WGS sequence"/>
</dbReference>
<dbReference type="GO" id="GO:0005802">
    <property type="term" value="C:trans-Golgi network"/>
    <property type="evidence" value="ECO:0007669"/>
    <property type="project" value="UniProtKB-UniRule"/>
</dbReference>
<reference evidence="7" key="1">
    <citation type="submission" date="2016-10" db="EMBL/GenBank/DDBJ databases">
        <authorList>
            <person name="Benchimol M."/>
            <person name="Almeida L.G."/>
            <person name="Vasconcelos A.T."/>
            <person name="Perreira-Neves A."/>
            <person name="Rosa I.A."/>
            <person name="Tasca T."/>
            <person name="Bogo M.R."/>
            <person name="de Souza W."/>
        </authorList>
    </citation>
    <scope>NUCLEOTIDE SEQUENCE [LARGE SCALE GENOMIC DNA]</scope>
    <source>
        <strain evidence="7">K</strain>
    </source>
</reference>
<name>A0A1J4KBF4_9EUKA</name>
<dbReference type="InterPro" id="IPR001806">
    <property type="entry name" value="Small_GTPase"/>
</dbReference>
<evidence type="ECO:0000256" key="2">
    <source>
        <dbReference type="ARBA" id="ARBA00022741"/>
    </source>
</evidence>
<dbReference type="SMART" id="SM00176">
    <property type="entry name" value="RAN"/>
    <property type="match status" value="1"/>
</dbReference>
<dbReference type="Pfam" id="PF00071">
    <property type="entry name" value="Ras"/>
    <property type="match status" value="1"/>
</dbReference>
<keyword evidence="4 6" id="KW-0449">Lipoprotein</keyword>
<comment type="subcellular location">
    <subcellularLocation>
        <location evidence="6">Membrane</location>
        <topology evidence="6">Lipid-anchor</topology>
    </subcellularLocation>
</comment>
<evidence type="ECO:0000256" key="1">
    <source>
        <dbReference type="ARBA" id="ARBA00006270"/>
    </source>
</evidence>
<proteinExistence type="inferred from homology"/>
<evidence type="ECO:0000256" key="3">
    <source>
        <dbReference type="ARBA" id="ARBA00023134"/>
    </source>
</evidence>
<evidence type="ECO:0000313" key="7">
    <source>
        <dbReference type="EMBL" id="OHT08745.1"/>
    </source>
</evidence>
<dbReference type="InterPro" id="IPR027417">
    <property type="entry name" value="P-loop_NTPase"/>
</dbReference>
<keyword evidence="3 6" id="KW-0342">GTP-binding</keyword>
<sequence length="213" mass="24269">MNLDEGESNTVKKVLKVLVVGDMGTGKTSLIRQFVSGFFSEFYKSTIGVDFAHKPINWDENTIVDLQLWDISGQERFGKVTHMYYQEAVGSLIIFDLTKIETLEIASFWKSDIDEKVLTTQNNPIPCLLIGNKSDLVKSFEWGRTKEEMDEFCKQHGFIGFFETSAREGTNVEESIRSLVKFVLDNSIEPYHPDTSNCVQLDEQPKKTKSCCK</sequence>
<dbReference type="GO" id="GO:0008333">
    <property type="term" value="P:endosome to lysosome transport"/>
    <property type="evidence" value="ECO:0007669"/>
    <property type="project" value="TreeGrafter"/>
</dbReference>
<dbReference type="RefSeq" id="XP_068361881.1">
    <property type="nucleotide sequence ID" value="XM_068492139.1"/>
</dbReference>
<dbReference type="OrthoDB" id="245989at2759"/>
<evidence type="ECO:0000256" key="6">
    <source>
        <dbReference type="RuleBase" id="RU367128"/>
    </source>
</evidence>
<dbReference type="NCBIfam" id="TIGR00231">
    <property type="entry name" value="small_GTP"/>
    <property type="match status" value="1"/>
</dbReference>
<dbReference type="VEuPathDB" id="TrichDB:TRFO_04863"/>
<protein>
    <recommendedName>
        <fullName evidence="6">Ras-related protein Rab</fullName>
    </recommendedName>
</protein>
<dbReference type="GO" id="GO:0016020">
    <property type="term" value="C:membrane"/>
    <property type="evidence" value="ECO:0007669"/>
    <property type="project" value="UniProtKB-SubCell"/>
</dbReference>
<keyword evidence="6" id="KW-0472">Membrane</keyword>
<evidence type="ECO:0000313" key="8">
    <source>
        <dbReference type="Proteomes" id="UP000179807"/>
    </source>
</evidence>
<accession>A0A1J4KBF4</accession>